<gene>
    <name evidence="1" type="ORF">QBE54_02180</name>
</gene>
<dbReference type="SUPFAM" id="SSF52799">
    <property type="entry name" value="(Phosphotyrosine protein) phosphatases II"/>
    <property type="match status" value="1"/>
</dbReference>
<organism evidence="1 2">
    <name type="scientific">Thermatribacter velox</name>
    <dbReference type="NCBI Taxonomy" id="3039681"/>
    <lineage>
        <taxon>Bacteria</taxon>
        <taxon>Pseudomonadati</taxon>
        <taxon>Atribacterota</taxon>
        <taxon>Atribacteria</taxon>
        <taxon>Atribacterales</taxon>
        <taxon>Thermatribacteraceae</taxon>
        <taxon>Thermatribacter</taxon>
    </lineage>
</organism>
<name>A0ABZ2YD79_9BACT</name>
<dbReference type="EMBL" id="CP121689">
    <property type="protein sequence ID" value="WZL76562.1"/>
    <property type="molecule type" value="Genomic_DNA"/>
</dbReference>
<dbReference type="Proteomes" id="UP001461341">
    <property type="component" value="Chromosome"/>
</dbReference>
<dbReference type="InterPro" id="IPR029021">
    <property type="entry name" value="Prot-tyrosine_phosphatase-like"/>
</dbReference>
<protein>
    <recommendedName>
        <fullName evidence="3">Tyrosine specific protein phosphatases domain-containing protein</fullName>
    </recommendedName>
</protein>
<evidence type="ECO:0008006" key="3">
    <source>
        <dbReference type="Google" id="ProtNLM"/>
    </source>
</evidence>
<dbReference type="RefSeq" id="WP_369018726.1">
    <property type="nucleotide sequence ID" value="NZ_CP121689.1"/>
</dbReference>
<keyword evidence="2" id="KW-1185">Reference proteome</keyword>
<proteinExistence type="predicted"/>
<reference evidence="1 2" key="1">
    <citation type="submission" date="2023-03" db="EMBL/GenBank/DDBJ databases">
        <title>Novel Species.</title>
        <authorList>
            <person name="Ma S."/>
        </authorList>
    </citation>
    <scope>NUCLEOTIDE SEQUENCE [LARGE SCALE GENOMIC DNA]</scope>
    <source>
        <strain evidence="1 2">B11</strain>
    </source>
</reference>
<evidence type="ECO:0000313" key="2">
    <source>
        <dbReference type="Proteomes" id="UP001461341"/>
    </source>
</evidence>
<evidence type="ECO:0000313" key="1">
    <source>
        <dbReference type="EMBL" id="WZL76562.1"/>
    </source>
</evidence>
<accession>A0ABZ2YD79</accession>
<dbReference type="Gene3D" id="3.90.190.10">
    <property type="entry name" value="Protein tyrosine phosphatase superfamily"/>
    <property type="match status" value="1"/>
</dbReference>
<sequence length="140" mass="15918">MFDRLYLCGLSGWERLVEEGVEVLVPLDHLPGGVWELGFRGEIIYIPILDGYILPEDVLERYVSMLIEKLEEGKKVGIFCIGGHGRTGYLAGALLYAWRDIKDPIGYLRKNYCQYAVETNIQVEALVRYTGEAGLSKYLR</sequence>